<organism evidence="3">
    <name type="scientific">marine metagenome</name>
    <dbReference type="NCBI Taxonomy" id="408172"/>
    <lineage>
        <taxon>unclassified sequences</taxon>
        <taxon>metagenomes</taxon>
        <taxon>ecological metagenomes</taxon>
    </lineage>
</organism>
<dbReference type="Pfam" id="PF07690">
    <property type="entry name" value="MFS_1"/>
    <property type="match status" value="1"/>
</dbReference>
<protein>
    <recommendedName>
        <fullName evidence="2">Major facilitator superfamily (MFS) profile domain-containing protein</fullName>
    </recommendedName>
</protein>
<dbReference type="Gene3D" id="1.20.1250.20">
    <property type="entry name" value="MFS general substrate transporter like domains"/>
    <property type="match status" value="1"/>
</dbReference>
<feature type="domain" description="Major facilitator superfamily (MFS) profile" evidence="2">
    <location>
        <begin position="14"/>
        <end position="88"/>
    </location>
</feature>
<dbReference type="SUPFAM" id="SSF103473">
    <property type="entry name" value="MFS general substrate transporter"/>
    <property type="match status" value="1"/>
</dbReference>
<keyword evidence="1" id="KW-0812">Transmembrane</keyword>
<evidence type="ECO:0000256" key="1">
    <source>
        <dbReference type="SAM" id="Phobius"/>
    </source>
</evidence>
<feature type="transmembrane region" description="Helical" evidence="1">
    <location>
        <begin position="51"/>
        <end position="72"/>
    </location>
</feature>
<dbReference type="InterPro" id="IPR036259">
    <property type="entry name" value="MFS_trans_sf"/>
</dbReference>
<keyword evidence="1" id="KW-0472">Membrane</keyword>
<evidence type="ECO:0000313" key="3">
    <source>
        <dbReference type="EMBL" id="SVE50811.1"/>
    </source>
</evidence>
<feature type="non-terminal residue" evidence="3">
    <location>
        <position position="88"/>
    </location>
</feature>
<keyword evidence="1" id="KW-1133">Transmembrane helix</keyword>
<dbReference type="EMBL" id="UINC01222154">
    <property type="protein sequence ID" value="SVE50811.1"/>
    <property type="molecule type" value="Genomic_DNA"/>
</dbReference>
<dbReference type="AlphaFoldDB" id="A0A383E271"/>
<name>A0A383E271_9ZZZZ</name>
<evidence type="ECO:0000259" key="2">
    <source>
        <dbReference type="PROSITE" id="PS50850"/>
    </source>
</evidence>
<sequence length="88" mass="9717">MKQADTGKRPLYYGWYIVFTCMFIVLLTNGVRNSFTVFIIPMETDFGWSRGTTSVAASVALLVSAVIQPFAGRIFDSLGGRKVLLSSM</sequence>
<gene>
    <name evidence="3" type="ORF">METZ01_LOCUS503665</name>
</gene>
<proteinExistence type="predicted"/>
<accession>A0A383E271</accession>
<dbReference type="GO" id="GO:0022857">
    <property type="term" value="F:transmembrane transporter activity"/>
    <property type="evidence" value="ECO:0007669"/>
    <property type="project" value="InterPro"/>
</dbReference>
<dbReference type="PROSITE" id="PS50850">
    <property type="entry name" value="MFS"/>
    <property type="match status" value="1"/>
</dbReference>
<reference evidence="3" key="1">
    <citation type="submission" date="2018-05" db="EMBL/GenBank/DDBJ databases">
        <authorList>
            <person name="Lanie J.A."/>
            <person name="Ng W.-L."/>
            <person name="Kazmierczak K.M."/>
            <person name="Andrzejewski T.M."/>
            <person name="Davidsen T.M."/>
            <person name="Wayne K.J."/>
            <person name="Tettelin H."/>
            <person name="Glass J.I."/>
            <person name="Rusch D."/>
            <person name="Podicherti R."/>
            <person name="Tsui H.-C.T."/>
            <person name="Winkler M.E."/>
        </authorList>
    </citation>
    <scope>NUCLEOTIDE SEQUENCE</scope>
</reference>
<dbReference type="InterPro" id="IPR011701">
    <property type="entry name" value="MFS"/>
</dbReference>
<dbReference type="InterPro" id="IPR020846">
    <property type="entry name" value="MFS_dom"/>
</dbReference>
<feature type="transmembrane region" description="Helical" evidence="1">
    <location>
        <begin position="12"/>
        <end position="31"/>
    </location>
</feature>